<sequence>MAEGSQEKSRGMNFAERLLMRQGWVQGKGLGRQEDGISEAIKVKVKCDKGGVGHSQGEQFTFHWWDHVFNKAASNLEVESGQNGVRVKTLVEDKEEGMISNKKPRKASLGRDKLYGSFVKSATLLAGPEHKSSSTEDSSFEDEDQKLDLSSATKISDDDLVKACGGRTAHKGARHGLTMSAKLARLEQQEREFMKKYDKKSQQVSTAPNGTTTLTPPATQSPLPENKLVEKTMGKKDKKRKNHSPHHQNVTAEDVVASIPEITDMEVKIKKKRKRHSKEDTGELEVIVIEEDIMSGEDNAAEKTKRKRLKKNKLLEEEECCIIDETECAIAVSVADESDKGSAEMCGGNLPQTDSETPTKKKRKSPKTTKEIPVCVEETEADISETVDASLLKKKKKGHTAAAEEGEETVEEQPERKKKKKKHLEDNQTVEDNGFDNACSIPLKKKHKSKQI</sequence>
<proteinExistence type="predicted"/>
<gene>
    <name evidence="1" type="ORF">DPEC_G00353450</name>
</gene>
<evidence type="ECO:0000313" key="2">
    <source>
        <dbReference type="Proteomes" id="UP001157502"/>
    </source>
</evidence>
<dbReference type="Proteomes" id="UP001157502">
    <property type="component" value="Chromosome 36"/>
</dbReference>
<evidence type="ECO:0000313" key="1">
    <source>
        <dbReference type="EMBL" id="KAJ7985570.1"/>
    </source>
</evidence>
<reference evidence="1" key="1">
    <citation type="submission" date="2021-05" db="EMBL/GenBank/DDBJ databases">
        <authorList>
            <person name="Pan Q."/>
            <person name="Jouanno E."/>
            <person name="Zahm M."/>
            <person name="Klopp C."/>
            <person name="Cabau C."/>
            <person name="Louis A."/>
            <person name="Berthelot C."/>
            <person name="Parey E."/>
            <person name="Roest Crollius H."/>
            <person name="Montfort J."/>
            <person name="Robinson-Rechavi M."/>
            <person name="Bouchez O."/>
            <person name="Lampietro C."/>
            <person name="Lopez Roques C."/>
            <person name="Donnadieu C."/>
            <person name="Postlethwait J."/>
            <person name="Bobe J."/>
            <person name="Dillon D."/>
            <person name="Chandos A."/>
            <person name="von Hippel F."/>
            <person name="Guiguen Y."/>
        </authorList>
    </citation>
    <scope>NUCLEOTIDE SEQUENCE</scope>
    <source>
        <strain evidence="1">YG-Jan2019</strain>
    </source>
</reference>
<dbReference type="EMBL" id="CM055763">
    <property type="protein sequence ID" value="KAJ7985570.1"/>
    <property type="molecule type" value="Genomic_DNA"/>
</dbReference>
<comment type="caution">
    <text evidence="1">The sequence shown here is derived from an EMBL/GenBank/DDBJ whole genome shotgun (WGS) entry which is preliminary data.</text>
</comment>
<name>A0ACC2F2I5_DALPE</name>
<keyword evidence="2" id="KW-1185">Reference proteome</keyword>
<accession>A0ACC2F2I5</accession>
<protein>
    <submittedName>
        <fullName evidence="1">Uncharacterized protein</fullName>
    </submittedName>
</protein>
<organism evidence="1 2">
    <name type="scientific">Dallia pectoralis</name>
    <name type="common">Alaska blackfish</name>
    <dbReference type="NCBI Taxonomy" id="75939"/>
    <lineage>
        <taxon>Eukaryota</taxon>
        <taxon>Metazoa</taxon>
        <taxon>Chordata</taxon>
        <taxon>Craniata</taxon>
        <taxon>Vertebrata</taxon>
        <taxon>Euteleostomi</taxon>
        <taxon>Actinopterygii</taxon>
        <taxon>Neopterygii</taxon>
        <taxon>Teleostei</taxon>
        <taxon>Protacanthopterygii</taxon>
        <taxon>Esociformes</taxon>
        <taxon>Umbridae</taxon>
        <taxon>Dallia</taxon>
    </lineage>
</organism>